<organism evidence="1 2">
    <name type="scientific">Carnegiea gigantea</name>
    <dbReference type="NCBI Taxonomy" id="171969"/>
    <lineage>
        <taxon>Eukaryota</taxon>
        <taxon>Viridiplantae</taxon>
        <taxon>Streptophyta</taxon>
        <taxon>Embryophyta</taxon>
        <taxon>Tracheophyta</taxon>
        <taxon>Spermatophyta</taxon>
        <taxon>Magnoliopsida</taxon>
        <taxon>eudicotyledons</taxon>
        <taxon>Gunneridae</taxon>
        <taxon>Pentapetalae</taxon>
        <taxon>Caryophyllales</taxon>
        <taxon>Cactineae</taxon>
        <taxon>Cactaceae</taxon>
        <taxon>Cactoideae</taxon>
        <taxon>Echinocereeae</taxon>
        <taxon>Carnegiea</taxon>
    </lineage>
</organism>
<reference evidence="1" key="1">
    <citation type="submission" date="2022-04" db="EMBL/GenBank/DDBJ databases">
        <title>Carnegiea gigantea Genome sequencing and assembly v2.</title>
        <authorList>
            <person name="Copetti D."/>
            <person name="Sanderson M.J."/>
            <person name="Burquez A."/>
            <person name="Wojciechowski M.F."/>
        </authorList>
    </citation>
    <scope>NUCLEOTIDE SEQUENCE</scope>
    <source>
        <strain evidence="1">SGP5-SGP5p</strain>
        <tissue evidence="1">Aerial part</tissue>
    </source>
</reference>
<dbReference type="OrthoDB" id="1731458at2759"/>
<gene>
    <name evidence="1" type="ORF">Cgig2_012588</name>
</gene>
<keyword evidence="2" id="KW-1185">Reference proteome</keyword>
<name>A0A9Q1QA77_9CARY</name>
<dbReference type="PANTHER" id="PTHR36617">
    <property type="entry name" value="PROTEIN, PUTATIVE-RELATED"/>
    <property type="match status" value="1"/>
</dbReference>
<dbReference type="Proteomes" id="UP001153076">
    <property type="component" value="Unassembled WGS sequence"/>
</dbReference>
<sequence>MFRQHLRVQVGNGKKAKFWEDRWTGNDTLLSRFPQLYCIFNQKNELIWNMGWFEGETWRWTLTWSKQFNHDEVKQAEELEGMLTHCCPKREVSDRVFWGSKGAFASKNLTKKVNKLYFQGALVDNLVSSIWMKLTPPKVEFFMWLALLDRRAAAKREEASVKPWTLENEDWRRWGGDVEWWMPKETRSQEQKSEGERRD</sequence>
<comment type="caution">
    <text evidence="1">The sequence shown here is derived from an EMBL/GenBank/DDBJ whole genome shotgun (WGS) entry which is preliminary data.</text>
</comment>
<protein>
    <recommendedName>
        <fullName evidence="3">Reverse transcriptase zinc-binding domain-containing protein</fullName>
    </recommendedName>
</protein>
<proteinExistence type="predicted"/>
<dbReference type="AlphaFoldDB" id="A0A9Q1QA77"/>
<accession>A0A9Q1QA77</accession>
<evidence type="ECO:0000313" key="1">
    <source>
        <dbReference type="EMBL" id="KAJ8433575.1"/>
    </source>
</evidence>
<dbReference type="PANTHER" id="PTHR36617:SF16">
    <property type="entry name" value="OS04G0516500 PROTEIN"/>
    <property type="match status" value="1"/>
</dbReference>
<dbReference type="EMBL" id="JAKOGI010000529">
    <property type="protein sequence ID" value="KAJ8433575.1"/>
    <property type="molecule type" value="Genomic_DNA"/>
</dbReference>
<evidence type="ECO:0008006" key="3">
    <source>
        <dbReference type="Google" id="ProtNLM"/>
    </source>
</evidence>
<evidence type="ECO:0000313" key="2">
    <source>
        <dbReference type="Proteomes" id="UP001153076"/>
    </source>
</evidence>